<evidence type="ECO:0000313" key="1">
    <source>
        <dbReference type="EMBL" id="OBV40691.1"/>
    </source>
</evidence>
<reference evidence="1 2" key="1">
    <citation type="submission" date="2016-04" db="EMBL/GenBank/DDBJ databases">
        <title>Draft genome sequence of Janthinobacterium psychrotolerans sp. nov., isolated from freshwater sediments in Denmark.</title>
        <authorList>
            <person name="Gong X."/>
            <person name="Skrivergaard S."/>
            <person name="Korsgaard B.S."/>
            <person name="Schreiber L."/>
            <person name="Marshall I.P."/>
            <person name="Finster K."/>
            <person name="Schramm A."/>
        </authorList>
    </citation>
    <scope>NUCLEOTIDE SEQUENCE [LARGE SCALE GENOMIC DNA]</scope>
    <source>
        <strain evidence="1 2">S3-2</strain>
    </source>
</reference>
<accession>A0A1A7C424</accession>
<dbReference type="PANTHER" id="PTHR46577:SF1">
    <property type="entry name" value="HTH-TYPE TRANSCRIPTIONAL REGULATORY PROTEIN GABR"/>
    <property type="match status" value="1"/>
</dbReference>
<dbReference type="Gene3D" id="3.90.1150.10">
    <property type="entry name" value="Aspartate Aminotransferase, domain 1"/>
    <property type="match status" value="1"/>
</dbReference>
<gene>
    <name evidence="1" type="ORF">ASR47_101883</name>
</gene>
<dbReference type="PANTHER" id="PTHR46577">
    <property type="entry name" value="HTH-TYPE TRANSCRIPTIONAL REGULATORY PROTEIN GABR"/>
    <property type="match status" value="1"/>
</dbReference>
<organism evidence="1 2">
    <name type="scientific">Janthinobacterium psychrotolerans</name>
    <dbReference type="NCBI Taxonomy" id="1747903"/>
    <lineage>
        <taxon>Bacteria</taxon>
        <taxon>Pseudomonadati</taxon>
        <taxon>Pseudomonadota</taxon>
        <taxon>Betaproteobacteria</taxon>
        <taxon>Burkholderiales</taxon>
        <taxon>Oxalobacteraceae</taxon>
        <taxon>Janthinobacterium</taxon>
    </lineage>
</organism>
<dbReference type="InterPro" id="IPR015424">
    <property type="entry name" value="PyrdxlP-dep_Trfase"/>
</dbReference>
<dbReference type="EMBL" id="LOCQ01000045">
    <property type="protein sequence ID" value="OBV40691.1"/>
    <property type="molecule type" value="Genomic_DNA"/>
</dbReference>
<keyword evidence="2" id="KW-1185">Reference proteome</keyword>
<protein>
    <submittedName>
        <fullName evidence="1">GntR family transcriptional regulator / MocR family aminotransferase</fullName>
    </submittedName>
</protein>
<dbReference type="SUPFAM" id="SSF53383">
    <property type="entry name" value="PLP-dependent transferases"/>
    <property type="match status" value="1"/>
</dbReference>
<name>A0A1A7C424_9BURK</name>
<dbReference type="Proteomes" id="UP000092713">
    <property type="component" value="Unassembled WGS sequence"/>
</dbReference>
<evidence type="ECO:0000313" key="2">
    <source>
        <dbReference type="Proteomes" id="UP000092713"/>
    </source>
</evidence>
<comment type="caution">
    <text evidence="1">The sequence shown here is derived from an EMBL/GenBank/DDBJ whole genome shotgun (WGS) entry which is preliminary data.</text>
</comment>
<sequence length="132" mass="14325">MFLARFIDGGHFGAHVRTMRAVYARRRDVLAQLVREHLAEFLEPRVPDGGMQMPCLLMGGIDEAQAVAAARRAGIDLLGMTPLHAASAQRAGFLMGFAAHAPHELELAVVTLAQVLRKLKKAGCRHPAKTCC</sequence>
<dbReference type="GO" id="GO:0008483">
    <property type="term" value="F:transaminase activity"/>
    <property type="evidence" value="ECO:0007669"/>
    <property type="project" value="UniProtKB-KW"/>
</dbReference>
<dbReference type="InterPro" id="IPR015422">
    <property type="entry name" value="PyrdxlP-dep_Trfase_small"/>
</dbReference>
<dbReference type="InterPro" id="IPR051446">
    <property type="entry name" value="HTH_trans_reg/aminotransferase"/>
</dbReference>
<keyword evidence="1" id="KW-0808">Transferase</keyword>
<proteinExistence type="predicted"/>
<dbReference type="AlphaFoldDB" id="A0A1A7C424"/>
<dbReference type="STRING" id="1747903.ASR47_101883"/>
<keyword evidence="1" id="KW-0032">Aminotransferase</keyword>